<dbReference type="GO" id="GO:0061630">
    <property type="term" value="F:ubiquitin protein ligase activity"/>
    <property type="evidence" value="ECO:0007669"/>
    <property type="project" value="TreeGrafter"/>
</dbReference>
<accession>A0AA88MWA6</accession>
<reference evidence="8" key="1">
    <citation type="submission" date="2023-08" db="EMBL/GenBank/DDBJ databases">
        <title>Pelteobagrus vachellii genome.</title>
        <authorList>
            <person name="Liu H."/>
        </authorList>
    </citation>
    <scope>NUCLEOTIDE SEQUENCE</scope>
    <source>
        <strain evidence="8">PRFRI_2022a</strain>
        <tissue evidence="8">Muscle</tissue>
    </source>
</reference>
<dbReference type="Proteomes" id="UP001187315">
    <property type="component" value="Unassembled WGS sequence"/>
</dbReference>
<feature type="transmembrane region" description="Helical" evidence="6">
    <location>
        <begin position="182"/>
        <end position="203"/>
    </location>
</feature>
<dbReference type="PANTHER" id="PTHR22791:SF30">
    <property type="entry name" value="RING FINGER PROTEIN 223-LIKE"/>
    <property type="match status" value="1"/>
</dbReference>
<dbReference type="InterPro" id="IPR027370">
    <property type="entry name" value="Znf-RING_euk"/>
</dbReference>
<dbReference type="GO" id="GO:0016567">
    <property type="term" value="P:protein ubiquitination"/>
    <property type="evidence" value="ECO:0007669"/>
    <property type="project" value="TreeGrafter"/>
</dbReference>
<sequence>MEHSPYAAEGPGVPTEPMPSATDVSIVQGYNPDDLPELECAVCFSQFNNVFNTPKVLQCGHTFCLECLARINIKSSQPESLQCPLCRAYTPLPNFGLPKLDTDVVVLSCLPEAMQHVYSIRFNRNRGKLQVKRIPSSIPASQSNQRRSLDLGGPVSTDNEQDSRRGICPFFSRLLRISACRAVFMMAGMLIMVSLAIGISIIFSKR</sequence>
<dbReference type="InterPro" id="IPR013083">
    <property type="entry name" value="Znf_RING/FYVE/PHD"/>
</dbReference>
<dbReference type="GO" id="GO:0008270">
    <property type="term" value="F:zinc ion binding"/>
    <property type="evidence" value="ECO:0007669"/>
    <property type="project" value="UniProtKB-KW"/>
</dbReference>
<protein>
    <recommendedName>
        <fullName evidence="7">RING-type domain-containing protein</fullName>
    </recommendedName>
</protein>
<evidence type="ECO:0000256" key="3">
    <source>
        <dbReference type="ARBA" id="ARBA00022833"/>
    </source>
</evidence>
<evidence type="ECO:0000256" key="6">
    <source>
        <dbReference type="SAM" id="Phobius"/>
    </source>
</evidence>
<keyword evidence="2 4" id="KW-0863">Zinc-finger</keyword>
<keyword evidence="6" id="KW-0812">Transmembrane</keyword>
<evidence type="ECO:0000313" key="9">
    <source>
        <dbReference type="Proteomes" id="UP001187315"/>
    </source>
</evidence>
<evidence type="ECO:0000313" key="8">
    <source>
        <dbReference type="EMBL" id="KAK2845920.1"/>
    </source>
</evidence>
<keyword evidence="6" id="KW-1133">Transmembrane helix</keyword>
<evidence type="ECO:0000256" key="2">
    <source>
        <dbReference type="ARBA" id="ARBA00022771"/>
    </source>
</evidence>
<dbReference type="InterPro" id="IPR051435">
    <property type="entry name" value="RING_finger_E3_ubiq-ligases"/>
</dbReference>
<feature type="region of interest" description="Disordered" evidence="5">
    <location>
        <begin position="136"/>
        <end position="162"/>
    </location>
</feature>
<gene>
    <name evidence="8" type="ORF">Q7C36_010774</name>
</gene>
<keyword evidence="1" id="KW-0479">Metal-binding</keyword>
<comment type="caution">
    <text evidence="8">The sequence shown here is derived from an EMBL/GenBank/DDBJ whole genome shotgun (WGS) entry which is preliminary data.</text>
</comment>
<evidence type="ECO:0000256" key="5">
    <source>
        <dbReference type="SAM" id="MobiDB-lite"/>
    </source>
</evidence>
<dbReference type="SMART" id="SM00184">
    <property type="entry name" value="RING"/>
    <property type="match status" value="1"/>
</dbReference>
<dbReference type="PROSITE" id="PS00518">
    <property type="entry name" value="ZF_RING_1"/>
    <property type="match status" value="1"/>
</dbReference>
<evidence type="ECO:0000259" key="7">
    <source>
        <dbReference type="PROSITE" id="PS50089"/>
    </source>
</evidence>
<feature type="region of interest" description="Disordered" evidence="5">
    <location>
        <begin position="1"/>
        <end position="23"/>
    </location>
</feature>
<dbReference type="AlphaFoldDB" id="A0AA88MWA6"/>
<dbReference type="InterPro" id="IPR001841">
    <property type="entry name" value="Znf_RING"/>
</dbReference>
<dbReference type="PANTHER" id="PTHR22791">
    <property type="entry name" value="RING-TYPE DOMAIN-CONTAINING PROTEIN"/>
    <property type="match status" value="1"/>
</dbReference>
<proteinExistence type="predicted"/>
<dbReference type="InterPro" id="IPR017907">
    <property type="entry name" value="Znf_RING_CS"/>
</dbReference>
<keyword evidence="3" id="KW-0862">Zinc</keyword>
<name>A0AA88MWA6_TACVA</name>
<evidence type="ECO:0000256" key="4">
    <source>
        <dbReference type="PROSITE-ProRule" id="PRU00175"/>
    </source>
</evidence>
<keyword evidence="9" id="KW-1185">Reference proteome</keyword>
<dbReference type="EMBL" id="JAVHJS010000010">
    <property type="protein sequence ID" value="KAK2845920.1"/>
    <property type="molecule type" value="Genomic_DNA"/>
</dbReference>
<feature type="domain" description="RING-type" evidence="7">
    <location>
        <begin position="40"/>
        <end position="87"/>
    </location>
</feature>
<dbReference type="Pfam" id="PF13445">
    <property type="entry name" value="zf-RING_UBOX"/>
    <property type="match status" value="1"/>
</dbReference>
<dbReference type="Gene3D" id="3.30.40.10">
    <property type="entry name" value="Zinc/RING finger domain, C3HC4 (zinc finger)"/>
    <property type="match status" value="1"/>
</dbReference>
<keyword evidence="6" id="KW-0472">Membrane</keyword>
<evidence type="ECO:0000256" key="1">
    <source>
        <dbReference type="ARBA" id="ARBA00022723"/>
    </source>
</evidence>
<organism evidence="8 9">
    <name type="scientific">Tachysurus vachellii</name>
    <name type="common">Darkbarbel catfish</name>
    <name type="synonym">Pelteobagrus vachellii</name>
    <dbReference type="NCBI Taxonomy" id="175792"/>
    <lineage>
        <taxon>Eukaryota</taxon>
        <taxon>Metazoa</taxon>
        <taxon>Chordata</taxon>
        <taxon>Craniata</taxon>
        <taxon>Vertebrata</taxon>
        <taxon>Euteleostomi</taxon>
        <taxon>Actinopterygii</taxon>
        <taxon>Neopterygii</taxon>
        <taxon>Teleostei</taxon>
        <taxon>Ostariophysi</taxon>
        <taxon>Siluriformes</taxon>
        <taxon>Bagridae</taxon>
        <taxon>Tachysurus</taxon>
    </lineage>
</organism>
<dbReference type="SUPFAM" id="SSF57850">
    <property type="entry name" value="RING/U-box"/>
    <property type="match status" value="1"/>
</dbReference>
<dbReference type="PROSITE" id="PS50089">
    <property type="entry name" value="ZF_RING_2"/>
    <property type="match status" value="1"/>
</dbReference>